<dbReference type="EMBL" id="BAABAF010000007">
    <property type="protein sequence ID" value="GAA3768286.1"/>
    <property type="molecule type" value="Genomic_DNA"/>
</dbReference>
<sequence>MSARFSVVSPMYNVQEYLPDYFASLEKQSIGMEQLQIILVDDGSTDDTAAVAERFAQKHPGSVTVLRKANGGQASARNLGLEHATGEWVTFPDPDDVLDHNYFRVVGGAAAAASARGTSPAMVSTRLLMWFEESGKIKHSHALDRRFRHGERIVDIDESPDWIQPHATSGFFRMELIREHGLLFPETLRLRFEDSSFVARYLLRAAAPIVQFLPSARYLYRQRSDNSSTIQSSTADPRKYVDTIDIGFRGVIEEALSIVGRVPRWAQNLFLYDQFWILRSSQGAGVRNASFPDDMYPQLWSLVHEYLQQVDEDAILAFHLMPVAHWMREALLLAKRGSGHTTVYRGAVDSERGLTSLVYRYIDERPLEKLTLTDGTAIAARFGKDQGLEYVGRPLIWQRTLWIPDDVAVLLELDSVRIEEFPDGPRVPAAQFRLANASASERPRRAAARRRLKRAARALKRRASTRGLGIIRRDLAIGSRHRARKYADAWAFIDRDNAANDSAEDLYWWVREHHPEVNAWFIVRHDSPDWTRMQRRGARLVDYGTPEFFALLAHAKHLASSHADRFITDALPRKYRSYKFTFLQHGVIKGDISGWLNPKRIDLFVTSTVAEFEYITGPSAYRYGTKEVCLTGMPRFDALQSRSSKVDDADKNLIVVMPTWRDYLVSAMGATSADRAGLAEFIQTDYATQFSALLASLAAQEKQRGSGRRIVFMPHPNMGVYLDRFPTPPEVSVASYDDADVRDILIHAAVLVTDYSSMAFNAAYIDLPVVYFQFDAEAYYRGHTERPGYFSYDDDGFGPVCMTVPDATRAVAAALEGGMPAEYGRRIEETFPTRDGRNCERVYDAMTETATRRSLAERLRSAESEPAEGDRSA</sequence>
<dbReference type="Pfam" id="PF00535">
    <property type="entry name" value="Glycos_transf_2"/>
    <property type="match status" value="1"/>
</dbReference>
<accession>A0ABP7GN27</accession>
<keyword evidence="4" id="KW-1185">Reference proteome</keyword>
<gene>
    <name evidence="3" type="ORF">GCM10022240_20930</name>
</gene>
<dbReference type="SUPFAM" id="SSF53756">
    <property type="entry name" value="UDP-Glycosyltransferase/glycogen phosphorylase"/>
    <property type="match status" value="1"/>
</dbReference>
<dbReference type="PANTHER" id="PTHR43685">
    <property type="entry name" value="GLYCOSYLTRANSFERASE"/>
    <property type="match status" value="1"/>
</dbReference>
<dbReference type="Proteomes" id="UP001500540">
    <property type="component" value="Unassembled WGS sequence"/>
</dbReference>
<evidence type="ECO:0000259" key="2">
    <source>
        <dbReference type="Pfam" id="PF00535"/>
    </source>
</evidence>
<evidence type="ECO:0000313" key="3">
    <source>
        <dbReference type="EMBL" id="GAA3768286.1"/>
    </source>
</evidence>
<reference evidence="4" key="1">
    <citation type="journal article" date="2019" name="Int. J. Syst. Evol. Microbiol.">
        <title>The Global Catalogue of Microorganisms (GCM) 10K type strain sequencing project: providing services to taxonomists for standard genome sequencing and annotation.</title>
        <authorList>
            <consortium name="The Broad Institute Genomics Platform"/>
            <consortium name="The Broad Institute Genome Sequencing Center for Infectious Disease"/>
            <person name="Wu L."/>
            <person name="Ma J."/>
        </authorList>
    </citation>
    <scope>NUCLEOTIDE SEQUENCE [LARGE SCALE GENOMIC DNA]</scope>
    <source>
        <strain evidence="4">JCM 16950</strain>
    </source>
</reference>
<dbReference type="Gene3D" id="3.90.550.10">
    <property type="entry name" value="Spore Coat Polysaccharide Biosynthesis Protein SpsA, Chain A"/>
    <property type="match status" value="1"/>
</dbReference>
<dbReference type="CDD" id="cd00761">
    <property type="entry name" value="Glyco_tranf_GTA_type"/>
    <property type="match status" value="1"/>
</dbReference>
<name>A0ABP7GN27_9MICO</name>
<dbReference type="InterPro" id="IPR007554">
    <property type="entry name" value="Glycerophosphate_synth"/>
</dbReference>
<evidence type="ECO:0000313" key="4">
    <source>
        <dbReference type="Proteomes" id="UP001500540"/>
    </source>
</evidence>
<protein>
    <submittedName>
        <fullName evidence="3">CDP-glycerol glycerophosphotransferase family protein</fullName>
    </submittedName>
</protein>
<organism evidence="3 4">
    <name type="scientific">Microbacterium kribbense</name>
    <dbReference type="NCBI Taxonomy" id="433645"/>
    <lineage>
        <taxon>Bacteria</taxon>
        <taxon>Bacillati</taxon>
        <taxon>Actinomycetota</taxon>
        <taxon>Actinomycetes</taxon>
        <taxon>Micrococcales</taxon>
        <taxon>Microbacteriaceae</taxon>
        <taxon>Microbacterium</taxon>
    </lineage>
</organism>
<feature type="region of interest" description="Disordered" evidence="1">
    <location>
        <begin position="854"/>
        <end position="873"/>
    </location>
</feature>
<dbReference type="PANTHER" id="PTHR43685:SF2">
    <property type="entry name" value="GLYCOSYLTRANSFERASE 2-LIKE DOMAIN-CONTAINING PROTEIN"/>
    <property type="match status" value="1"/>
</dbReference>
<dbReference type="SUPFAM" id="SSF53448">
    <property type="entry name" value="Nucleotide-diphospho-sugar transferases"/>
    <property type="match status" value="1"/>
</dbReference>
<evidence type="ECO:0000256" key="1">
    <source>
        <dbReference type="SAM" id="MobiDB-lite"/>
    </source>
</evidence>
<dbReference type="Gene3D" id="3.40.50.12580">
    <property type="match status" value="1"/>
</dbReference>
<proteinExistence type="predicted"/>
<dbReference type="InterPro" id="IPR029044">
    <property type="entry name" value="Nucleotide-diphossugar_trans"/>
</dbReference>
<dbReference type="InterPro" id="IPR050834">
    <property type="entry name" value="Glycosyltransf_2"/>
</dbReference>
<feature type="domain" description="Glycosyltransferase 2-like" evidence="2">
    <location>
        <begin position="6"/>
        <end position="104"/>
    </location>
</feature>
<dbReference type="InterPro" id="IPR043148">
    <property type="entry name" value="TagF_C"/>
</dbReference>
<dbReference type="Pfam" id="PF04464">
    <property type="entry name" value="Glyphos_transf"/>
    <property type="match status" value="1"/>
</dbReference>
<dbReference type="InterPro" id="IPR001173">
    <property type="entry name" value="Glyco_trans_2-like"/>
</dbReference>
<comment type="caution">
    <text evidence="3">The sequence shown here is derived from an EMBL/GenBank/DDBJ whole genome shotgun (WGS) entry which is preliminary data.</text>
</comment>